<feature type="transmembrane region" description="Helical" evidence="1">
    <location>
        <begin position="40"/>
        <end position="57"/>
    </location>
</feature>
<keyword evidence="1" id="KW-0812">Transmembrane</keyword>
<gene>
    <name evidence="2" type="ORF">VP91_00007520</name>
</gene>
<comment type="caution">
    <text evidence="2">The sequence shown here is derived from an EMBL/GenBank/DDBJ whole genome shotgun (WGS) entry which is preliminary data.</text>
</comment>
<feature type="transmembrane region" description="Helical" evidence="1">
    <location>
        <begin position="77"/>
        <end position="101"/>
    </location>
</feature>
<keyword evidence="1" id="KW-0472">Membrane</keyword>
<dbReference type="Proteomes" id="UP001166004">
    <property type="component" value="Unassembled WGS sequence"/>
</dbReference>
<feature type="transmembrane region" description="Helical" evidence="1">
    <location>
        <begin position="15"/>
        <end position="33"/>
    </location>
</feature>
<organism evidence="2 3">
    <name type="scientific">Pelagibacter ubique</name>
    <dbReference type="NCBI Taxonomy" id="198252"/>
    <lineage>
        <taxon>Bacteria</taxon>
        <taxon>Pseudomonadati</taxon>
        <taxon>Pseudomonadota</taxon>
        <taxon>Alphaproteobacteria</taxon>
        <taxon>Candidatus Pelagibacterales</taxon>
        <taxon>Candidatus Pelagibacteraceae</taxon>
        <taxon>Candidatus Pelagibacter</taxon>
    </lineage>
</organism>
<name>A0ABX1T4H2_PELUQ</name>
<dbReference type="Pfam" id="PF19588">
    <property type="entry name" value="SxtJ"/>
    <property type="match status" value="1"/>
</dbReference>
<proteinExistence type="predicted"/>
<evidence type="ECO:0000313" key="2">
    <source>
        <dbReference type="EMBL" id="NMN67605.1"/>
    </source>
</evidence>
<protein>
    <recommendedName>
        <fullName evidence="4">SxtJ</fullName>
    </recommendedName>
</protein>
<keyword evidence="3" id="KW-1185">Reference proteome</keyword>
<evidence type="ECO:0008006" key="4">
    <source>
        <dbReference type="Google" id="ProtNLM"/>
    </source>
</evidence>
<sequence>MNQFMKKDILPSNRNFGIVFTIVFLIISFWPLLKNGDIRYWSLIISLIFFVLALINSKILTPLNKVWMKFGLILGKIVSPLVMGLIFFFVVTPTGIIMRLLGKDLLNLKKKSASTYWIKKENKNNNMKNQF</sequence>
<accession>A0ABX1T4H2</accession>
<evidence type="ECO:0000313" key="3">
    <source>
        <dbReference type="Proteomes" id="UP001166004"/>
    </source>
</evidence>
<reference evidence="2 3" key="1">
    <citation type="submission" date="2019-07" db="EMBL/GenBank/DDBJ databases">
        <title>SAR11 Genome Evolution.</title>
        <authorList>
            <person name="Giovannoni S."/>
        </authorList>
    </citation>
    <scope>NUCLEOTIDE SEQUENCE [LARGE SCALE GENOMIC DNA]</scope>
    <source>
        <strain evidence="2 3">HTCC9565</strain>
    </source>
</reference>
<dbReference type="EMBL" id="LANA01000001">
    <property type="protein sequence ID" value="NMN67605.1"/>
    <property type="molecule type" value="Genomic_DNA"/>
</dbReference>
<evidence type="ECO:0000256" key="1">
    <source>
        <dbReference type="SAM" id="Phobius"/>
    </source>
</evidence>
<keyword evidence="1" id="KW-1133">Transmembrane helix</keyword>
<dbReference type="InterPro" id="IPR045781">
    <property type="entry name" value="SxtJ"/>
</dbReference>